<dbReference type="InterPro" id="IPR035398">
    <property type="entry name" value="Bac_rhamnosid_C"/>
</dbReference>
<dbReference type="InterPro" id="IPR013737">
    <property type="entry name" value="Bac_rhamnosid_N"/>
</dbReference>
<dbReference type="InterPro" id="IPR013783">
    <property type="entry name" value="Ig-like_fold"/>
</dbReference>
<dbReference type="InterPro" id="IPR008902">
    <property type="entry name" value="Rhamnosid_concanavalin"/>
</dbReference>
<evidence type="ECO:0000313" key="9">
    <source>
        <dbReference type="EMBL" id="SFF17865.1"/>
    </source>
</evidence>
<evidence type="ECO:0000256" key="1">
    <source>
        <dbReference type="ARBA" id="ARBA00001445"/>
    </source>
</evidence>
<feature type="domain" description="Alpha-L-rhamnosidase concanavalin-like" evidence="5">
    <location>
        <begin position="376"/>
        <end position="464"/>
    </location>
</feature>
<organism evidence="9 10">
    <name type="scientific">Sunxiuqinia elliptica</name>
    <dbReference type="NCBI Taxonomy" id="655355"/>
    <lineage>
        <taxon>Bacteria</taxon>
        <taxon>Pseudomonadati</taxon>
        <taxon>Bacteroidota</taxon>
        <taxon>Bacteroidia</taxon>
        <taxon>Marinilabiliales</taxon>
        <taxon>Prolixibacteraceae</taxon>
        <taxon>Sunxiuqinia</taxon>
    </lineage>
</organism>
<dbReference type="InterPro" id="IPR008928">
    <property type="entry name" value="6-hairpin_glycosidase_sf"/>
</dbReference>
<protein>
    <recommendedName>
        <fullName evidence="2">alpha-L-rhamnosidase</fullName>
        <ecNumber evidence="2">3.2.1.40</ecNumber>
    </recommendedName>
</protein>
<reference evidence="9 10" key="1">
    <citation type="submission" date="2016-10" db="EMBL/GenBank/DDBJ databases">
        <authorList>
            <person name="de Groot N.N."/>
        </authorList>
    </citation>
    <scope>NUCLEOTIDE SEQUENCE [LARGE SCALE GENOMIC DNA]</scope>
    <source>
        <strain evidence="9 10">CGMCC 1.9156</strain>
    </source>
</reference>
<dbReference type="STRING" id="655355.SAMN05216283_10313"/>
<evidence type="ECO:0000313" key="10">
    <source>
        <dbReference type="Proteomes" id="UP000198964"/>
    </source>
</evidence>
<feature type="domain" description="Bacterial alpha-L-rhamnosidase N-terminal" evidence="6">
    <location>
        <begin position="183"/>
        <end position="222"/>
    </location>
</feature>
<evidence type="ECO:0000259" key="8">
    <source>
        <dbReference type="Pfam" id="PF17390"/>
    </source>
</evidence>
<keyword evidence="4" id="KW-0732">Signal</keyword>
<dbReference type="Gene3D" id="2.60.40.10">
    <property type="entry name" value="Immunoglobulins"/>
    <property type="match status" value="1"/>
</dbReference>
<comment type="catalytic activity">
    <reaction evidence="1">
        <text>Hydrolysis of terminal non-reducing alpha-L-rhamnose residues in alpha-L-rhamnosides.</text>
        <dbReference type="EC" id="3.2.1.40"/>
    </reaction>
</comment>
<dbReference type="AlphaFoldDB" id="A0A1I2GJU7"/>
<feature type="domain" description="Alpha-L-rhamnosidase C-terminal" evidence="8">
    <location>
        <begin position="809"/>
        <end position="882"/>
    </location>
</feature>
<gene>
    <name evidence="9" type="ORF">SAMN05216283_10313</name>
</gene>
<dbReference type="Pfam" id="PF08531">
    <property type="entry name" value="Bac_rhamnosid_N"/>
    <property type="match status" value="2"/>
</dbReference>
<dbReference type="Pfam" id="PF17389">
    <property type="entry name" value="Bac_rhamnosid6H"/>
    <property type="match status" value="1"/>
</dbReference>
<feature type="domain" description="Alpha-L-rhamnosidase six-hairpin glycosidase" evidence="7">
    <location>
        <begin position="470"/>
        <end position="802"/>
    </location>
</feature>
<evidence type="ECO:0000256" key="3">
    <source>
        <dbReference type="ARBA" id="ARBA00022801"/>
    </source>
</evidence>
<evidence type="ECO:0000256" key="4">
    <source>
        <dbReference type="SAM" id="SignalP"/>
    </source>
</evidence>
<evidence type="ECO:0000259" key="7">
    <source>
        <dbReference type="Pfam" id="PF17389"/>
    </source>
</evidence>
<dbReference type="Pfam" id="PF25788">
    <property type="entry name" value="Ig_Rha78A_N"/>
    <property type="match status" value="1"/>
</dbReference>
<dbReference type="Proteomes" id="UP000198964">
    <property type="component" value="Unassembled WGS sequence"/>
</dbReference>
<name>A0A1I2GJU7_9BACT</name>
<dbReference type="InterPro" id="IPR012341">
    <property type="entry name" value="6hp_glycosidase-like_sf"/>
</dbReference>
<evidence type="ECO:0000259" key="5">
    <source>
        <dbReference type="Pfam" id="PF05592"/>
    </source>
</evidence>
<keyword evidence="10" id="KW-1185">Reference proteome</keyword>
<sequence length="914" mass="103828">MKLNHFLCLAMLLCAVIDVKAAISPTELTCEYLDNPAVVDVLQPRLAWINQAEEGERGQKQTAWEIRVASSVDLLKEPDLWQSGKVKSEESNRIEYAGKSLSSRAECWWQVRVWDKNGTVSEWSEPAFWRMGILDPNEWNAKWIGAPWQGEEPLPKPSNPGVKLPAELPPPAPLLRKSFALNKKIKQAVAFVTGLGYFEFYLNGQKVGNDVLVPNQTNYGKRPGLIHENIPLEDHFRDYRVMYLAYDVKDILQQGNNVAGAIVGNGFYNPAKYWALGYGTPRFIAQIHVVYEDGSEDVIVSDESWKASKSPILMDMVYYGEHYDARLEQAGWNTVDFNDARWKPVALRKAPDGRLVAHTARPDRIMEELKPVTIRKEKDGHYWVDFGIEVSGWLCLTGVEGPAGHKITINYFSNEYSGDNTYTLRGEGQESYAARFNWFVFSAVEIINWPGELTADQIRAEVVHTAIEASATFECSNSMFEEINTIWRRSQTDNMHGGVASDCPHRERSAYTGDGQVACVTVLHNYDARNFYHKWIQDMVDAQNPETGYVPNGAPWQPGCGGGVAWGAAICVMPWEFYRHYGSVDLLQNTYEPMKAYLRYMQTWVDDDGIMFSKRTGKDGKILKWFNLGDWVAPGDLPPDDMVHTFYLWYCADILSKTAAVLGEEDDSRLYQGIAEATKQAFFKRFYDPLKHSYGKAGGNIFALKMGVPEEQREQVIHRLTQDVLEHNGHLDTGIFGTRFFFEVLSANGLHELAYQAMNKREEPSYGHWLELGATTTRENWNEDGSHNHPMFGGGLVWLYRDLAGMRLAEGSAGYRKIVFRPQLIEELDYVSYYNKTSYGRCGIDWKKQDQKLQITLTVPVGCQAEVHVPLMDANKITESQQALDRAESVRFLYEKEDARIYAIGSGTYHFLSE</sequence>
<dbReference type="Pfam" id="PF05592">
    <property type="entry name" value="Bac_rhamnosid"/>
    <property type="match status" value="1"/>
</dbReference>
<dbReference type="RefSeq" id="WP_093919453.1">
    <property type="nucleotide sequence ID" value="NZ_FONW01000003.1"/>
</dbReference>
<feature type="signal peptide" evidence="4">
    <location>
        <begin position="1"/>
        <end position="21"/>
    </location>
</feature>
<dbReference type="InterPro" id="IPR035396">
    <property type="entry name" value="Bac_rhamnosid6H"/>
</dbReference>
<dbReference type="EMBL" id="FONW01000003">
    <property type="protein sequence ID" value="SFF17865.1"/>
    <property type="molecule type" value="Genomic_DNA"/>
</dbReference>
<dbReference type="EC" id="3.2.1.40" evidence="2"/>
<evidence type="ECO:0000256" key="2">
    <source>
        <dbReference type="ARBA" id="ARBA00012652"/>
    </source>
</evidence>
<feature type="chain" id="PRO_5011692957" description="alpha-L-rhamnosidase" evidence="4">
    <location>
        <begin position="22"/>
        <end position="914"/>
    </location>
</feature>
<dbReference type="InterPro" id="IPR016007">
    <property type="entry name" value="Alpha_rhamnosid"/>
</dbReference>
<dbReference type="Gene3D" id="2.60.420.10">
    <property type="entry name" value="Maltose phosphorylase, domain 3"/>
    <property type="match status" value="1"/>
</dbReference>
<dbReference type="PANTHER" id="PTHR33307">
    <property type="entry name" value="ALPHA-RHAMNOSIDASE (EUROFUNG)"/>
    <property type="match status" value="1"/>
</dbReference>
<dbReference type="PIRSF" id="PIRSF010631">
    <property type="entry name" value="A-rhamnsds"/>
    <property type="match status" value="1"/>
</dbReference>
<accession>A0A1I2GJU7</accession>
<proteinExistence type="predicted"/>
<dbReference type="GO" id="GO:0030596">
    <property type="term" value="F:alpha-L-rhamnosidase activity"/>
    <property type="evidence" value="ECO:0007669"/>
    <property type="project" value="UniProtKB-EC"/>
</dbReference>
<dbReference type="Gene3D" id="1.50.10.10">
    <property type="match status" value="1"/>
</dbReference>
<dbReference type="SUPFAM" id="SSF48208">
    <property type="entry name" value="Six-hairpin glycosidases"/>
    <property type="match status" value="1"/>
</dbReference>
<feature type="domain" description="Bacterial alpha-L-rhamnosidase N-terminal" evidence="6">
    <location>
        <begin position="238"/>
        <end position="367"/>
    </location>
</feature>
<dbReference type="PANTHER" id="PTHR33307:SF6">
    <property type="entry name" value="ALPHA-RHAMNOSIDASE (EUROFUNG)-RELATED"/>
    <property type="match status" value="1"/>
</dbReference>
<dbReference type="Pfam" id="PF17390">
    <property type="entry name" value="Bac_rhamnosid_C"/>
    <property type="match status" value="1"/>
</dbReference>
<dbReference type="Gene3D" id="2.60.120.260">
    <property type="entry name" value="Galactose-binding domain-like"/>
    <property type="match status" value="2"/>
</dbReference>
<evidence type="ECO:0000259" key="6">
    <source>
        <dbReference type="Pfam" id="PF08531"/>
    </source>
</evidence>
<keyword evidence="3" id="KW-0378">Hydrolase</keyword>
<dbReference type="GO" id="GO:0005975">
    <property type="term" value="P:carbohydrate metabolic process"/>
    <property type="evidence" value="ECO:0007669"/>
    <property type="project" value="InterPro"/>
</dbReference>